<accession>A0A841R9F9</accession>
<dbReference type="Pfam" id="PF00563">
    <property type="entry name" value="EAL"/>
    <property type="match status" value="1"/>
</dbReference>
<evidence type="ECO:0000313" key="3">
    <source>
        <dbReference type="EMBL" id="MBB6479348.1"/>
    </source>
</evidence>
<gene>
    <name evidence="3" type="ORF">HNR50_001006</name>
</gene>
<dbReference type="InterPro" id="IPR050706">
    <property type="entry name" value="Cyclic-di-GMP_PDE-like"/>
</dbReference>
<dbReference type="Gene3D" id="3.20.20.450">
    <property type="entry name" value="EAL domain"/>
    <property type="match status" value="1"/>
</dbReference>
<feature type="transmembrane region" description="Helical" evidence="1">
    <location>
        <begin position="159"/>
        <end position="183"/>
    </location>
</feature>
<feature type="transmembrane region" description="Helical" evidence="1">
    <location>
        <begin position="20"/>
        <end position="40"/>
    </location>
</feature>
<dbReference type="PANTHER" id="PTHR33121:SF70">
    <property type="entry name" value="SIGNALING PROTEIN YKOW"/>
    <property type="match status" value="1"/>
</dbReference>
<evidence type="ECO:0000313" key="4">
    <source>
        <dbReference type="Proteomes" id="UP000587760"/>
    </source>
</evidence>
<feature type="transmembrane region" description="Helical" evidence="1">
    <location>
        <begin position="128"/>
        <end position="147"/>
    </location>
</feature>
<dbReference type="SMART" id="SM00052">
    <property type="entry name" value="EAL"/>
    <property type="match status" value="1"/>
</dbReference>
<feature type="transmembrane region" description="Helical" evidence="1">
    <location>
        <begin position="77"/>
        <end position="97"/>
    </location>
</feature>
<dbReference type="Proteomes" id="UP000587760">
    <property type="component" value="Unassembled WGS sequence"/>
</dbReference>
<feature type="transmembrane region" description="Helical" evidence="1">
    <location>
        <begin position="103"/>
        <end position="121"/>
    </location>
</feature>
<evidence type="ECO:0000256" key="1">
    <source>
        <dbReference type="SAM" id="Phobius"/>
    </source>
</evidence>
<comment type="caution">
    <text evidence="3">The sequence shown here is derived from an EMBL/GenBank/DDBJ whole genome shotgun (WGS) entry which is preliminary data.</text>
</comment>
<keyword evidence="1" id="KW-0812">Transmembrane</keyword>
<feature type="transmembrane region" description="Helical" evidence="1">
    <location>
        <begin position="52"/>
        <end position="70"/>
    </location>
</feature>
<dbReference type="InterPro" id="IPR000160">
    <property type="entry name" value="GGDEF_dom"/>
</dbReference>
<dbReference type="SUPFAM" id="SSF141868">
    <property type="entry name" value="EAL domain-like"/>
    <property type="match status" value="1"/>
</dbReference>
<dbReference type="CDD" id="cd01948">
    <property type="entry name" value="EAL"/>
    <property type="match status" value="1"/>
</dbReference>
<dbReference type="AlphaFoldDB" id="A0A841R9F9"/>
<proteinExistence type="predicted"/>
<feature type="domain" description="EAL" evidence="2">
    <location>
        <begin position="357"/>
        <end position="603"/>
    </location>
</feature>
<keyword evidence="1" id="KW-1133">Transmembrane helix</keyword>
<dbReference type="Gene3D" id="3.30.70.270">
    <property type="match status" value="1"/>
</dbReference>
<sequence length="603" mass="69098">MMAYIRNKYSDSDILIQRKIHVFFWSLLVLLGGSLLYLSYQLIARSHYAQDFLYLFLAIGLLVTALLLLVNGKFFFSSFLILTAALIPLTALVWMGVTLNELKLYNMAFLQSIGILFAVLIATRAWQIVLYGLGAQVLCGAFLLLRLLPAASGETFPYWSTFVVVLIVLTMETLLAYFVFFLLNRTLMETKYMAEHDENTGLPNGNRLRLDLAHSMKSGIENQVHFYRIENYKELLLNYGMQNLIETVESIAEIISIENGSEVYRLSTDLLGLFFSDTKCTASQCMEKTLKLFEAPLTVNDINVRVQLRGAKLRHSAIEKSMSANYSRGQLALYQAEKENKQFVLYEKNSENLWKDRLNLFHELFDAVSEGRFSIVYQPIFTRERTVAAVESLSRWTNNKGEAISPDVFIPMLEETGLMNDYFLMMVRKVLEDIKQFRSLQGDFPVFINLSPELINYHFDFNRLMELLETSRIPAEKVGFEITESAMLHNDDDTDSVMQLLKSRGFQLALDDFGTGYSNLTRILNLPFNKIKFDRSFLTGMIKDPKYAELLEVLISYLSNSSYKTVIEGVETEEDFSLLKGFGCHEFQGFLLARPVPPEELKL</sequence>
<name>A0A841R9F9_9SPIO</name>
<dbReference type="GO" id="GO:0071111">
    <property type="term" value="F:cyclic-guanylate-specific phosphodiesterase activity"/>
    <property type="evidence" value="ECO:0007669"/>
    <property type="project" value="InterPro"/>
</dbReference>
<dbReference type="InterPro" id="IPR001633">
    <property type="entry name" value="EAL_dom"/>
</dbReference>
<dbReference type="RefSeq" id="WP_184744514.1">
    <property type="nucleotide sequence ID" value="NZ_JACHGJ010000002.1"/>
</dbReference>
<keyword evidence="1" id="KW-0472">Membrane</keyword>
<keyword evidence="4" id="KW-1185">Reference proteome</keyword>
<dbReference type="PROSITE" id="PS50883">
    <property type="entry name" value="EAL"/>
    <property type="match status" value="1"/>
</dbReference>
<dbReference type="PANTHER" id="PTHR33121">
    <property type="entry name" value="CYCLIC DI-GMP PHOSPHODIESTERASE PDEF"/>
    <property type="match status" value="1"/>
</dbReference>
<dbReference type="EMBL" id="JACHGJ010000002">
    <property type="protein sequence ID" value="MBB6479348.1"/>
    <property type="molecule type" value="Genomic_DNA"/>
</dbReference>
<organism evidence="3 4">
    <name type="scientific">Spirochaeta isovalerica</name>
    <dbReference type="NCBI Taxonomy" id="150"/>
    <lineage>
        <taxon>Bacteria</taxon>
        <taxon>Pseudomonadati</taxon>
        <taxon>Spirochaetota</taxon>
        <taxon>Spirochaetia</taxon>
        <taxon>Spirochaetales</taxon>
        <taxon>Spirochaetaceae</taxon>
        <taxon>Spirochaeta</taxon>
    </lineage>
</organism>
<reference evidence="3 4" key="1">
    <citation type="submission" date="2020-08" db="EMBL/GenBank/DDBJ databases">
        <title>Genomic Encyclopedia of Type Strains, Phase IV (KMG-IV): sequencing the most valuable type-strain genomes for metagenomic binning, comparative biology and taxonomic classification.</title>
        <authorList>
            <person name="Goeker M."/>
        </authorList>
    </citation>
    <scope>NUCLEOTIDE SEQUENCE [LARGE SCALE GENOMIC DNA]</scope>
    <source>
        <strain evidence="3 4">DSM 2461</strain>
    </source>
</reference>
<dbReference type="Pfam" id="PF00990">
    <property type="entry name" value="GGDEF"/>
    <property type="match status" value="1"/>
</dbReference>
<dbReference type="InterPro" id="IPR043128">
    <property type="entry name" value="Rev_trsase/Diguanyl_cyclase"/>
</dbReference>
<dbReference type="InterPro" id="IPR035919">
    <property type="entry name" value="EAL_sf"/>
</dbReference>
<evidence type="ECO:0000259" key="2">
    <source>
        <dbReference type="PROSITE" id="PS50883"/>
    </source>
</evidence>
<protein>
    <submittedName>
        <fullName evidence="3">EAL domain-containing protein (Putative c-di-GMP-specific phosphodiesterase class I)</fullName>
    </submittedName>
</protein>